<sequence length="318" mass="34825">MFLKTLFACIFLIFLFILSLFVGVSDFDFFSAWADEGDQQLILLASRLPRTFAVILTGSALAIVGTIMQMIAHNKFVEPTTAGTMDSAALGILIATIFLPTSSLMIKMLIATLFSLVGSWVFLRILRRLPVTNPLLVPLVGIMLGGIIGAIANFIAYETDLIQYLTVWIHGDFSGILRGRYEMLWLTFALSLCAYFIADQLTIVGMGKDMAVNLGLNYRTIVALGLVIVSMVTAIIVATVGMIPFIGLIIPNIVNRFMGDNLRQALPVIAYIGACFTLVCDIFGRLIIYPYEVPIAAIIGVVGAAIFIYLLLRRDVHV</sequence>
<dbReference type="CDD" id="cd06550">
    <property type="entry name" value="TM_ABC_iron-siderophores_like"/>
    <property type="match status" value="1"/>
</dbReference>
<reference key="1">
    <citation type="submission" date="2017-08" db="EMBL/GenBank/DDBJ databases">
        <title>A dynamic microbial community with high functional redundancy inhabits the cold, oxic subseafloor aquifer.</title>
        <authorList>
            <person name="Tully B.J."/>
            <person name="Wheat C.G."/>
            <person name="Glazer B.T."/>
            <person name="Huber J.A."/>
        </authorList>
    </citation>
    <scope>NUCLEOTIDE SEQUENCE [LARGE SCALE GENOMIC DNA]</scope>
</reference>
<name>A0A2A4Z2E4_9PROT</name>
<dbReference type="SUPFAM" id="SSF81345">
    <property type="entry name" value="ABC transporter involved in vitamin B12 uptake, BtuC"/>
    <property type="match status" value="1"/>
</dbReference>
<dbReference type="InterPro" id="IPR037294">
    <property type="entry name" value="ABC_BtuC-like"/>
</dbReference>
<evidence type="ECO:0000256" key="2">
    <source>
        <dbReference type="ARBA" id="ARBA00007935"/>
    </source>
</evidence>
<dbReference type="GO" id="GO:0033214">
    <property type="term" value="P:siderophore-iron import into cell"/>
    <property type="evidence" value="ECO:0007669"/>
    <property type="project" value="TreeGrafter"/>
</dbReference>
<evidence type="ECO:0000256" key="3">
    <source>
        <dbReference type="ARBA" id="ARBA00022448"/>
    </source>
</evidence>
<feature type="transmembrane region" description="Helical" evidence="8">
    <location>
        <begin position="294"/>
        <end position="312"/>
    </location>
</feature>
<dbReference type="AlphaFoldDB" id="A0A2A4Z2E4"/>
<protein>
    <submittedName>
        <fullName evidence="9">Iron ABC transporter permease</fullName>
    </submittedName>
</protein>
<evidence type="ECO:0000313" key="9">
    <source>
        <dbReference type="EMBL" id="PCJ01309.1"/>
    </source>
</evidence>
<evidence type="ECO:0000256" key="5">
    <source>
        <dbReference type="ARBA" id="ARBA00022692"/>
    </source>
</evidence>
<dbReference type="Pfam" id="PF01032">
    <property type="entry name" value="FecCD"/>
    <property type="match status" value="1"/>
</dbReference>
<proteinExistence type="inferred from homology"/>
<keyword evidence="3" id="KW-0813">Transport</keyword>
<keyword evidence="4" id="KW-1003">Cell membrane</keyword>
<evidence type="ECO:0000256" key="8">
    <source>
        <dbReference type="SAM" id="Phobius"/>
    </source>
</evidence>
<dbReference type="GO" id="GO:0005886">
    <property type="term" value="C:plasma membrane"/>
    <property type="evidence" value="ECO:0007669"/>
    <property type="project" value="UniProtKB-SubCell"/>
</dbReference>
<reference evidence="9" key="2">
    <citation type="journal article" date="2018" name="ISME J.">
        <title>A dynamic microbial community with high functional redundancy inhabits the cold, oxic subseafloor aquifer.</title>
        <authorList>
            <person name="Tully B.J."/>
            <person name="Wheat C.G."/>
            <person name="Glazer B.T."/>
            <person name="Huber J.A."/>
        </authorList>
    </citation>
    <scope>NUCLEOTIDE SEQUENCE</scope>
    <source>
        <strain evidence="9">NORP83</strain>
    </source>
</reference>
<feature type="transmembrane region" description="Helical" evidence="8">
    <location>
        <begin position="221"/>
        <end position="254"/>
    </location>
</feature>
<dbReference type="EMBL" id="NVUS01000008">
    <property type="protein sequence ID" value="PCJ01309.1"/>
    <property type="molecule type" value="Genomic_DNA"/>
</dbReference>
<feature type="transmembrane region" description="Helical" evidence="8">
    <location>
        <begin position="135"/>
        <end position="155"/>
    </location>
</feature>
<evidence type="ECO:0000256" key="1">
    <source>
        <dbReference type="ARBA" id="ARBA00004651"/>
    </source>
</evidence>
<gene>
    <name evidence="9" type="ORF">COB13_08105</name>
</gene>
<comment type="subcellular location">
    <subcellularLocation>
        <location evidence="1">Cell membrane</location>
        <topology evidence="1">Multi-pass membrane protein</topology>
    </subcellularLocation>
</comment>
<evidence type="ECO:0000256" key="6">
    <source>
        <dbReference type="ARBA" id="ARBA00022989"/>
    </source>
</evidence>
<dbReference type="GO" id="GO:0022857">
    <property type="term" value="F:transmembrane transporter activity"/>
    <property type="evidence" value="ECO:0007669"/>
    <property type="project" value="InterPro"/>
</dbReference>
<keyword evidence="6 8" id="KW-1133">Transmembrane helix</keyword>
<evidence type="ECO:0000256" key="4">
    <source>
        <dbReference type="ARBA" id="ARBA00022475"/>
    </source>
</evidence>
<feature type="transmembrane region" description="Helical" evidence="8">
    <location>
        <begin position="266"/>
        <end position="288"/>
    </location>
</feature>
<evidence type="ECO:0000256" key="7">
    <source>
        <dbReference type="ARBA" id="ARBA00023136"/>
    </source>
</evidence>
<comment type="caution">
    <text evidence="9">The sequence shown here is derived from an EMBL/GenBank/DDBJ whole genome shotgun (WGS) entry which is preliminary data.</text>
</comment>
<accession>A0A2A4Z2E4</accession>
<keyword evidence="7 8" id="KW-0472">Membrane</keyword>
<organism evidence="9">
    <name type="scientific">OCS116 cluster bacterium</name>
    <dbReference type="NCBI Taxonomy" id="2030921"/>
    <lineage>
        <taxon>Bacteria</taxon>
        <taxon>Pseudomonadati</taxon>
        <taxon>Pseudomonadota</taxon>
        <taxon>Alphaproteobacteria</taxon>
        <taxon>OCS116 cluster</taxon>
    </lineage>
</organism>
<feature type="transmembrane region" description="Helical" evidence="8">
    <location>
        <begin position="50"/>
        <end position="68"/>
    </location>
</feature>
<dbReference type="InterPro" id="IPR000522">
    <property type="entry name" value="ABC_transptr_permease_BtuC"/>
</dbReference>
<dbReference type="PANTHER" id="PTHR30472">
    <property type="entry name" value="FERRIC ENTEROBACTIN TRANSPORT SYSTEM PERMEASE PROTEIN"/>
    <property type="match status" value="1"/>
</dbReference>
<dbReference type="Gene3D" id="1.10.3470.10">
    <property type="entry name" value="ABC transporter involved in vitamin B12 uptake, BtuC"/>
    <property type="match status" value="1"/>
</dbReference>
<dbReference type="PANTHER" id="PTHR30472:SF27">
    <property type="entry name" value="PETROBACTIN IMPORT SYSTEM PERMEASE PROTEIN YCLN"/>
    <property type="match status" value="1"/>
</dbReference>
<feature type="transmembrane region" description="Helical" evidence="8">
    <location>
        <begin position="184"/>
        <end position="201"/>
    </location>
</feature>
<comment type="similarity">
    <text evidence="2">Belongs to the binding-protein-dependent transport system permease family. FecCD subfamily.</text>
</comment>
<keyword evidence="5 8" id="KW-0812">Transmembrane</keyword>